<organism evidence="3 4">
    <name type="scientific">Pseudonocardia spirodelae</name>
    <dbReference type="NCBI Taxonomy" id="3133431"/>
    <lineage>
        <taxon>Bacteria</taxon>
        <taxon>Bacillati</taxon>
        <taxon>Actinomycetota</taxon>
        <taxon>Actinomycetes</taxon>
        <taxon>Pseudonocardiales</taxon>
        <taxon>Pseudonocardiaceae</taxon>
        <taxon>Pseudonocardia</taxon>
    </lineage>
</organism>
<dbReference type="SUPFAM" id="SSF116734">
    <property type="entry name" value="DNA methylase specificity domain"/>
    <property type="match status" value="2"/>
</dbReference>
<evidence type="ECO:0008006" key="5">
    <source>
        <dbReference type="Google" id="ProtNLM"/>
    </source>
</evidence>
<sequence>MQQHFNVKAAESIELTLPTLPEQEAIGNMLGSLDEKVAANEKVRLLVDDLLQAKFGRLCQGRGRAALRDIADVNAIAVKPQPGSNLRYLDISSVQQGFYVGPEETPWDSAPGRARRALRFGDTVWSTVRPNRRSHALILEDDPLLVASTGLAVLSPRPGRVAGTYEASRRDVFASYLESVAEGSAYPAVRGDRFEAAPIPNITTAEWESFERMALPLRMRVHAAEIESRVLMKARDELLPLLMSGRVKVREAERVASEVL</sequence>
<reference evidence="3 4" key="1">
    <citation type="submission" date="2024-03" db="EMBL/GenBank/DDBJ databases">
        <title>Draft genome sequence of Pseudonocardia sp. DW16-2.</title>
        <authorList>
            <person name="Duangmal K."/>
        </authorList>
    </citation>
    <scope>NUCLEOTIDE SEQUENCE [LARGE SCALE GENOMIC DNA]</scope>
    <source>
        <strain evidence="3 4">DW16-2</strain>
    </source>
</reference>
<name>A0ABU8T0G6_9PSEU</name>
<dbReference type="Proteomes" id="UP001364211">
    <property type="component" value="Unassembled WGS sequence"/>
</dbReference>
<keyword evidence="4" id="KW-1185">Reference proteome</keyword>
<dbReference type="RefSeq" id="WP_340285485.1">
    <property type="nucleotide sequence ID" value="NZ_JBBJUP010000001.1"/>
</dbReference>
<dbReference type="PANTHER" id="PTHR30408:SF13">
    <property type="entry name" value="TYPE I RESTRICTION ENZYME HINDI SPECIFICITY SUBUNIT"/>
    <property type="match status" value="1"/>
</dbReference>
<dbReference type="InterPro" id="IPR044946">
    <property type="entry name" value="Restrct_endonuc_typeI_TRD_sf"/>
</dbReference>
<dbReference type="InterPro" id="IPR052021">
    <property type="entry name" value="Type-I_RS_S_subunit"/>
</dbReference>
<evidence type="ECO:0000256" key="2">
    <source>
        <dbReference type="ARBA" id="ARBA00023125"/>
    </source>
</evidence>
<accession>A0ABU8T0G6</accession>
<dbReference type="EMBL" id="JBBJUP010000001">
    <property type="protein sequence ID" value="MEJ8277448.1"/>
    <property type="molecule type" value="Genomic_DNA"/>
</dbReference>
<comment type="caution">
    <text evidence="3">The sequence shown here is derived from an EMBL/GenBank/DDBJ whole genome shotgun (WGS) entry which is preliminary data.</text>
</comment>
<evidence type="ECO:0000313" key="4">
    <source>
        <dbReference type="Proteomes" id="UP001364211"/>
    </source>
</evidence>
<evidence type="ECO:0000256" key="1">
    <source>
        <dbReference type="ARBA" id="ARBA00022747"/>
    </source>
</evidence>
<dbReference type="Gene3D" id="3.90.220.20">
    <property type="entry name" value="DNA methylase specificity domains"/>
    <property type="match status" value="1"/>
</dbReference>
<evidence type="ECO:0000313" key="3">
    <source>
        <dbReference type="EMBL" id="MEJ8277448.1"/>
    </source>
</evidence>
<protein>
    <recommendedName>
        <fullName evidence="5">Type I restriction modification DNA specificity domain-containing protein</fullName>
    </recommendedName>
</protein>
<dbReference type="PANTHER" id="PTHR30408">
    <property type="entry name" value="TYPE-1 RESTRICTION ENZYME ECOKI SPECIFICITY PROTEIN"/>
    <property type="match status" value="1"/>
</dbReference>
<gene>
    <name evidence="3" type="ORF">WJX68_00780</name>
</gene>
<keyword evidence="2" id="KW-0238">DNA-binding</keyword>
<proteinExistence type="predicted"/>
<keyword evidence="1" id="KW-0680">Restriction system</keyword>